<proteinExistence type="inferred from homology"/>
<dbReference type="OrthoDB" id="419770at2759"/>
<dbReference type="PANTHER" id="PTHR13148:SF0">
    <property type="entry name" value="POST-GPI ATTACHMENT TO PROTEINS FACTOR 3"/>
    <property type="match status" value="1"/>
</dbReference>
<dbReference type="InterPro" id="IPR007217">
    <property type="entry name" value="Per1-like"/>
</dbReference>
<dbReference type="KEGG" id="cci:CC1G_06057"/>
<feature type="transmembrane region" description="Helical" evidence="7">
    <location>
        <begin position="238"/>
        <end position="257"/>
    </location>
</feature>
<evidence type="ECO:0000256" key="3">
    <source>
        <dbReference type="ARBA" id="ARBA00022692"/>
    </source>
</evidence>
<comment type="subcellular location">
    <subcellularLocation>
        <location evidence="1">Endomembrane system</location>
        <topology evidence="1">Multi-pass membrane protein</topology>
    </subcellularLocation>
    <subcellularLocation>
        <location evidence="7">Endoplasmic reticulum membrane</location>
        <topology evidence="7">Multi-pass membrane protein</topology>
    </subcellularLocation>
</comment>
<feature type="transmembrane region" description="Helical" evidence="7">
    <location>
        <begin position="209"/>
        <end position="226"/>
    </location>
</feature>
<dbReference type="PANTHER" id="PTHR13148">
    <property type="entry name" value="PER1-RELATED"/>
    <property type="match status" value="1"/>
</dbReference>
<protein>
    <recommendedName>
        <fullName evidence="7">Post-GPI attachment to proteins factor 3</fullName>
    </recommendedName>
</protein>
<dbReference type="InParanoid" id="A8P9Y9"/>
<feature type="signal peptide" evidence="7">
    <location>
        <begin position="1"/>
        <end position="22"/>
    </location>
</feature>
<dbReference type="AlphaFoldDB" id="A8P9Y9"/>
<feature type="transmembrane region" description="Helical" evidence="7">
    <location>
        <begin position="137"/>
        <end position="156"/>
    </location>
</feature>
<dbReference type="RefSeq" id="XP_001839867.1">
    <property type="nucleotide sequence ID" value="XM_001839815.2"/>
</dbReference>
<feature type="transmembrane region" description="Helical" evidence="7">
    <location>
        <begin position="95"/>
        <end position="116"/>
    </location>
</feature>
<sequence length="347" mass="39923">MTFFRRAGLAFVLFALFYLVSASAGDSNRQYKACLRICDLNRCETGEYEATKPFSLWLTRWTCTDDCQYRCMHTMVDNAISSGKKVHQYYGKWPFWRFAGMQEPASVVFSVLNFMAHLSGYRKIKRALPNSHPMKPYYILWAVCSMNAWLWSSVFHTRDLPITEKLDYFSAALVILNALYGTIIRLFHLYPQPERVKLTGSTGVPGWKILRGACVLVYAGHIYYLTSGPRFDYTYNTIFNLVIGLSHNILWTLYALPSSLSVLKSRFPGAPKGYRPSFVNKAGLFVLLTTLATSLELFDFPPWFRTIDAHSLWHAATAPIGYLWYDFLVQDSLDPSWQTPLLRQRPE</sequence>
<accession>A8P9Y9</accession>
<keyword evidence="9" id="KW-1185">Reference proteome</keyword>
<dbReference type="Proteomes" id="UP000001861">
    <property type="component" value="Unassembled WGS sequence"/>
</dbReference>
<dbReference type="Pfam" id="PF04080">
    <property type="entry name" value="Per1"/>
    <property type="match status" value="1"/>
</dbReference>
<feature type="transmembrane region" description="Helical" evidence="7">
    <location>
        <begin position="278"/>
        <end position="298"/>
    </location>
</feature>
<comment type="caution">
    <text evidence="7">Lacks conserved residue(s) required for the propagation of feature annotation.</text>
</comment>
<dbReference type="GO" id="GO:0016788">
    <property type="term" value="F:hydrolase activity, acting on ester bonds"/>
    <property type="evidence" value="ECO:0007669"/>
    <property type="project" value="TreeGrafter"/>
</dbReference>
<dbReference type="EMBL" id="AACS02000002">
    <property type="protein sequence ID" value="EAU81846.1"/>
    <property type="molecule type" value="Genomic_DNA"/>
</dbReference>
<dbReference type="eggNOG" id="KOG2970">
    <property type="taxonomic scope" value="Eukaryota"/>
</dbReference>
<evidence type="ECO:0000256" key="2">
    <source>
        <dbReference type="ARBA" id="ARBA00022502"/>
    </source>
</evidence>
<keyword evidence="7" id="KW-0256">Endoplasmic reticulum</keyword>
<dbReference type="VEuPathDB" id="FungiDB:CC1G_06057"/>
<dbReference type="OMA" id="DFMIEDC"/>
<name>A8P9Y9_COPC7</name>
<evidence type="ECO:0000313" key="9">
    <source>
        <dbReference type="Proteomes" id="UP000001861"/>
    </source>
</evidence>
<evidence type="ECO:0000256" key="5">
    <source>
        <dbReference type="ARBA" id="ARBA00022989"/>
    </source>
</evidence>
<comment type="similarity">
    <text evidence="7">Belongs to the PGAP3 family.</text>
</comment>
<comment type="caution">
    <text evidence="8">The sequence shown here is derived from an EMBL/GenBank/DDBJ whole genome shotgun (WGS) entry which is preliminary data.</text>
</comment>
<dbReference type="FunCoup" id="A8P9Y9">
    <property type="interactions" value="70"/>
</dbReference>
<feature type="chain" id="PRO_5016478916" description="Post-GPI attachment to proteins factor 3" evidence="7">
    <location>
        <begin position="23"/>
        <end position="347"/>
    </location>
</feature>
<dbReference type="STRING" id="240176.A8P9Y9"/>
<keyword evidence="5 7" id="KW-1133">Transmembrane helix</keyword>
<keyword evidence="2 7" id="KW-0337">GPI-anchor biosynthesis</keyword>
<evidence type="ECO:0000256" key="1">
    <source>
        <dbReference type="ARBA" id="ARBA00004127"/>
    </source>
</evidence>
<evidence type="ECO:0000313" key="8">
    <source>
        <dbReference type="EMBL" id="EAU81846.1"/>
    </source>
</evidence>
<evidence type="ECO:0000256" key="7">
    <source>
        <dbReference type="RuleBase" id="RU365066"/>
    </source>
</evidence>
<dbReference type="GeneID" id="6016489"/>
<keyword evidence="6 7" id="KW-0472">Membrane</keyword>
<keyword evidence="3 7" id="KW-0812">Transmembrane</keyword>
<dbReference type="GO" id="GO:0006506">
    <property type="term" value="P:GPI anchor biosynthetic process"/>
    <property type="evidence" value="ECO:0007669"/>
    <property type="project" value="UniProtKB-KW"/>
</dbReference>
<organism evidence="8 9">
    <name type="scientific">Coprinopsis cinerea (strain Okayama-7 / 130 / ATCC MYA-4618 / FGSC 9003)</name>
    <name type="common">Inky cap fungus</name>
    <name type="synonym">Hormographiella aspergillata</name>
    <dbReference type="NCBI Taxonomy" id="240176"/>
    <lineage>
        <taxon>Eukaryota</taxon>
        <taxon>Fungi</taxon>
        <taxon>Dikarya</taxon>
        <taxon>Basidiomycota</taxon>
        <taxon>Agaricomycotina</taxon>
        <taxon>Agaricomycetes</taxon>
        <taxon>Agaricomycetidae</taxon>
        <taxon>Agaricales</taxon>
        <taxon>Agaricineae</taxon>
        <taxon>Psathyrellaceae</taxon>
        <taxon>Coprinopsis</taxon>
    </lineage>
</organism>
<comment type="function">
    <text evidence="7">Involved in the lipid remodeling steps of GPI-anchor maturation.</text>
</comment>
<dbReference type="GO" id="GO:0005789">
    <property type="term" value="C:endoplasmic reticulum membrane"/>
    <property type="evidence" value="ECO:0007669"/>
    <property type="project" value="UniProtKB-SubCell"/>
</dbReference>
<keyword evidence="4 7" id="KW-0732">Signal</keyword>
<gene>
    <name evidence="8" type="ORF">CC1G_06057</name>
</gene>
<reference evidence="8 9" key="1">
    <citation type="journal article" date="2010" name="Proc. Natl. Acad. Sci. U.S.A.">
        <title>Insights into evolution of multicellular fungi from the assembled chromosomes of the mushroom Coprinopsis cinerea (Coprinus cinereus).</title>
        <authorList>
            <person name="Stajich J.E."/>
            <person name="Wilke S.K."/>
            <person name="Ahren D."/>
            <person name="Au C.H."/>
            <person name="Birren B.W."/>
            <person name="Borodovsky M."/>
            <person name="Burns C."/>
            <person name="Canback B."/>
            <person name="Casselton L.A."/>
            <person name="Cheng C.K."/>
            <person name="Deng J."/>
            <person name="Dietrich F.S."/>
            <person name="Fargo D.C."/>
            <person name="Farman M.L."/>
            <person name="Gathman A.C."/>
            <person name="Goldberg J."/>
            <person name="Guigo R."/>
            <person name="Hoegger P.J."/>
            <person name="Hooker J.B."/>
            <person name="Huggins A."/>
            <person name="James T.Y."/>
            <person name="Kamada T."/>
            <person name="Kilaru S."/>
            <person name="Kodira C."/>
            <person name="Kues U."/>
            <person name="Kupfer D."/>
            <person name="Kwan H.S."/>
            <person name="Lomsadze A."/>
            <person name="Li W."/>
            <person name="Lilly W.W."/>
            <person name="Ma L.J."/>
            <person name="Mackey A.J."/>
            <person name="Manning G."/>
            <person name="Martin F."/>
            <person name="Muraguchi H."/>
            <person name="Natvig D.O."/>
            <person name="Palmerini H."/>
            <person name="Ramesh M.A."/>
            <person name="Rehmeyer C.J."/>
            <person name="Roe B.A."/>
            <person name="Shenoy N."/>
            <person name="Stanke M."/>
            <person name="Ter-Hovhannisyan V."/>
            <person name="Tunlid A."/>
            <person name="Velagapudi R."/>
            <person name="Vision T.J."/>
            <person name="Zeng Q."/>
            <person name="Zolan M.E."/>
            <person name="Pukkila P.J."/>
        </authorList>
    </citation>
    <scope>NUCLEOTIDE SEQUENCE [LARGE SCALE GENOMIC DNA]</scope>
    <source>
        <strain evidence="9">Okayama-7 / 130 / ATCC MYA-4618 / FGSC 9003</strain>
    </source>
</reference>
<feature type="transmembrane region" description="Helical" evidence="7">
    <location>
        <begin position="168"/>
        <end position="188"/>
    </location>
</feature>
<evidence type="ECO:0000256" key="6">
    <source>
        <dbReference type="ARBA" id="ARBA00023136"/>
    </source>
</evidence>
<evidence type="ECO:0000256" key="4">
    <source>
        <dbReference type="ARBA" id="ARBA00022729"/>
    </source>
</evidence>